<keyword evidence="2" id="KW-0159">Chromosome partition</keyword>
<dbReference type="Pfam" id="PF17762">
    <property type="entry name" value="HTH_ParB"/>
    <property type="match status" value="1"/>
</dbReference>
<dbReference type="Pfam" id="PF23552">
    <property type="entry name" value="ParB_C"/>
    <property type="match status" value="1"/>
</dbReference>
<dbReference type="PANTHER" id="PTHR33375:SF1">
    <property type="entry name" value="CHROMOSOME-PARTITIONING PROTEIN PARB-RELATED"/>
    <property type="match status" value="1"/>
</dbReference>
<evidence type="ECO:0000256" key="2">
    <source>
        <dbReference type="ARBA" id="ARBA00022829"/>
    </source>
</evidence>
<sequence>MKKKSGLGKGLGSLIPERSVERVISASADPKTTSGRVLEVPVDSIEVNPRQPRTHFSPSDLEDLIASIKQYGIVQPLVVTQTNAGYQLIAGERRLRSAKMLGLEYVPVVVRTATDQEKLELALIENIQRQDLNAVEEARAYRALMDSFDLTQEEVAKRVGKSRSAVANTIRLLDLNEEMLEALMDGEITRSHARALLAQSDPILRNQMFLQMLAGDLSVREAEVLSTNKRSVRQPSSVSKDPNVEAQERSLESLFGTKVRIETKPDGKGKIVIHYFSNEEMYKVLDLMGTIHVEVEAHRAF</sequence>
<dbReference type="FunFam" id="1.10.10.2830:FF:000001">
    <property type="entry name" value="Chromosome partitioning protein ParB"/>
    <property type="match status" value="1"/>
</dbReference>
<dbReference type="InterPro" id="IPR003115">
    <property type="entry name" value="ParB_N"/>
</dbReference>
<evidence type="ECO:0000259" key="4">
    <source>
        <dbReference type="SMART" id="SM00470"/>
    </source>
</evidence>
<dbReference type="GO" id="GO:0005694">
    <property type="term" value="C:chromosome"/>
    <property type="evidence" value="ECO:0007669"/>
    <property type="project" value="TreeGrafter"/>
</dbReference>
<dbReference type="AlphaFoldDB" id="A0A1F7U0E8"/>
<dbReference type="Proteomes" id="UP000177097">
    <property type="component" value="Unassembled WGS sequence"/>
</dbReference>
<dbReference type="InterPro" id="IPR004437">
    <property type="entry name" value="ParB/RepB/Spo0J"/>
</dbReference>
<proteinExistence type="inferred from homology"/>
<dbReference type="GO" id="GO:0007059">
    <property type="term" value="P:chromosome segregation"/>
    <property type="evidence" value="ECO:0007669"/>
    <property type="project" value="UniProtKB-KW"/>
</dbReference>
<dbReference type="InterPro" id="IPR050336">
    <property type="entry name" value="Chromosome_partition/occlusion"/>
</dbReference>
<keyword evidence="3" id="KW-0238">DNA-binding</keyword>
<comment type="caution">
    <text evidence="5">The sequence shown here is derived from an EMBL/GenBank/DDBJ whole genome shotgun (WGS) entry which is preliminary data.</text>
</comment>
<dbReference type="FunFam" id="3.90.1530.30:FF:000001">
    <property type="entry name" value="Chromosome partitioning protein ParB"/>
    <property type="match status" value="1"/>
</dbReference>
<dbReference type="InterPro" id="IPR057240">
    <property type="entry name" value="ParB_dimer_C"/>
</dbReference>
<comment type="similarity">
    <text evidence="1">Belongs to the ParB family.</text>
</comment>
<dbReference type="STRING" id="1802389.A3C17_03020"/>
<evidence type="ECO:0000256" key="1">
    <source>
        <dbReference type="ARBA" id="ARBA00006295"/>
    </source>
</evidence>
<dbReference type="SMART" id="SM00470">
    <property type="entry name" value="ParB"/>
    <property type="match status" value="1"/>
</dbReference>
<evidence type="ECO:0000313" key="6">
    <source>
        <dbReference type="Proteomes" id="UP000177097"/>
    </source>
</evidence>
<evidence type="ECO:0000256" key="3">
    <source>
        <dbReference type="ARBA" id="ARBA00023125"/>
    </source>
</evidence>
<dbReference type="EMBL" id="MGDX01000006">
    <property type="protein sequence ID" value="OGL71760.1"/>
    <property type="molecule type" value="Genomic_DNA"/>
</dbReference>
<dbReference type="Gene3D" id="3.90.1530.30">
    <property type="match status" value="1"/>
</dbReference>
<dbReference type="Pfam" id="PF02195">
    <property type="entry name" value="ParB_N"/>
    <property type="match status" value="1"/>
</dbReference>
<evidence type="ECO:0000313" key="5">
    <source>
        <dbReference type="EMBL" id="OGL71760.1"/>
    </source>
</evidence>
<reference evidence="5 6" key="1">
    <citation type="journal article" date="2016" name="Nat. Commun.">
        <title>Thousands of microbial genomes shed light on interconnected biogeochemical processes in an aquifer system.</title>
        <authorList>
            <person name="Anantharaman K."/>
            <person name="Brown C.T."/>
            <person name="Hug L.A."/>
            <person name="Sharon I."/>
            <person name="Castelle C.J."/>
            <person name="Probst A.J."/>
            <person name="Thomas B.C."/>
            <person name="Singh A."/>
            <person name="Wilkins M.J."/>
            <person name="Karaoz U."/>
            <person name="Brodie E.L."/>
            <person name="Williams K.H."/>
            <person name="Hubbard S.S."/>
            <person name="Banfield J.F."/>
        </authorList>
    </citation>
    <scope>NUCLEOTIDE SEQUENCE [LARGE SCALE GENOMIC DNA]</scope>
</reference>
<dbReference type="InterPro" id="IPR041468">
    <property type="entry name" value="HTH_ParB/Spo0J"/>
</dbReference>
<dbReference type="SUPFAM" id="SSF110849">
    <property type="entry name" value="ParB/Sulfiredoxin"/>
    <property type="match status" value="1"/>
</dbReference>
<dbReference type="CDD" id="cd16393">
    <property type="entry name" value="SPO0J_N"/>
    <property type="match status" value="1"/>
</dbReference>
<dbReference type="Gene3D" id="1.10.10.2830">
    <property type="match status" value="1"/>
</dbReference>
<name>A0A1F7U0E8_9BACT</name>
<feature type="domain" description="ParB-like N-terminal" evidence="4">
    <location>
        <begin position="38"/>
        <end position="127"/>
    </location>
</feature>
<dbReference type="InterPro" id="IPR036086">
    <property type="entry name" value="ParB/Sulfiredoxin_sf"/>
</dbReference>
<organism evidence="5 6">
    <name type="scientific">Candidatus Uhrbacteria bacterium RIFCSPHIGHO2_02_FULL_53_13</name>
    <dbReference type="NCBI Taxonomy" id="1802389"/>
    <lineage>
        <taxon>Bacteria</taxon>
        <taxon>Candidatus Uhriibacteriota</taxon>
    </lineage>
</organism>
<accession>A0A1F7U0E8</accession>
<gene>
    <name evidence="5" type="ORF">A3C17_03020</name>
</gene>
<dbReference type="NCBIfam" id="TIGR00180">
    <property type="entry name" value="parB_part"/>
    <property type="match status" value="1"/>
</dbReference>
<dbReference type="PANTHER" id="PTHR33375">
    <property type="entry name" value="CHROMOSOME-PARTITIONING PROTEIN PARB-RELATED"/>
    <property type="match status" value="1"/>
</dbReference>
<dbReference type="GO" id="GO:0003677">
    <property type="term" value="F:DNA binding"/>
    <property type="evidence" value="ECO:0007669"/>
    <property type="project" value="UniProtKB-KW"/>
</dbReference>
<protein>
    <recommendedName>
        <fullName evidence="4">ParB-like N-terminal domain-containing protein</fullName>
    </recommendedName>
</protein>